<name>A0A350H8G7_UNCW3</name>
<dbReference type="Pfam" id="PF05683">
    <property type="entry name" value="Fumerase_C"/>
    <property type="match status" value="1"/>
</dbReference>
<evidence type="ECO:0000256" key="1">
    <source>
        <dbReference type="ARBA" id="ARBA00008876"/>
    </source>
</evidence>
<keyword evidence="2" id="KW-0456">Lyase</keyword>
<dbReference type="InterPro" id="IPR036660">
    <property type="entry name" value="Fe-S_hydroAse_TtdB_cat_sf"/>
</dbReference>
<feature type="domain" description="Fe-S hydro-lyase tartrate dehydratase beta-type catalytic" evidence="3">
    <location>
        <begin position="3"/>
        <end position="38"/>
    </location>
</feature>
<evidence type="ECO:0000313" key="5">
    <source>
        <dbReference type="Proteomes" id="UP000264062"/>
    </source>
</evidence>
<proteinExistence type="inferred from homology"/>
<comment type="similarity">
    <text evidence="1">Belongs to the class-I fumarase family.</text>
</comment>
<dbReference type="InterPro" id="IPR004647">
    <property type="entry name" value="Fe-S_hydro-lyase_TtdB-typ_cat"/>
</dbReference>
<organism evidence="4 5">
    <name type="scientific">candidate division WOR-3 bacterium</name>
    <dbReference type="NCBI Taxonomy" id="2052148"/>
    <lineage>
        <taxon>Bacteria</taxon>
        <taxon>Bacteria division WOR-3</taxon>
    </lineage>
</organism>
<dbReference type="GO" id="GO:0016836">
    <property type="term" value="F:hydro-lyase activity"/>
    <property type="evidence" value="ECO:0007669"/>
    <property type="project" value="InterPro"/>
</dbReference>
<accession>A0A350H8G7</accession>
<sequence length="42" mass="4979">MRPVLYKELKSEAVFRMEIKDFPVLIGIDSKGKSIFNRRHND</sequence>
<comment type="caution">
    <text evidence="4">The sequence shown here is derived from an EMBL/GenBank/DDBJ whole genome shotgun (WGS) entry which is preliminary data.</text>
</comment>
<dbReference type="Proteomes" id="UP000264062">
    <property type="component" value="Unassembled WGS sequence"/>
</dbReference>
<evidence type="ECO:0000259" key="3">
    <source>
        <dbReference type="Pfam" id="PF05683"/>
    </source>
</evidence>
<dbReference type="AlphaFoldDB" id="A0A350H8G7"/>
<evidence type="ECO:0000313" key="4">
    <source>
        <dbReference type="EMBL" id="HAV91833.1"/>
    </source>
</evidence>
<dbReference type="EMBL" id="DMZY01000045">
    <property type="protein sequence ID" value="HAV91833.1"/>
    <property type="molecule type" value="Genomic_DNA"/>
</dbReference>
<gene>
    <name evidence="4" type="ORF">DCW38_01455</name>
</gene>
<dbReference type="Gene3D" id="3.20.130.10">
    <property type="entry name" value="Fe-S hydro-lyase, tartrate dehydratase beta-type, catalytic domain"/>
    <property type="match status" value="1"/>
</dbReference>
<dbReference type="SUPFAM" id="SSF117457">
    <property type="entry name" value="FumA C-terminal domain-like"/>
    <property type="match status" value="1"/>
</dbReference>
<evidence type="ECO:0000256" key="2">
    <source>
        <dbReference type="ARBA" id="ARBA00023239"/>
    </source>
</evidence>
<reference evidence="4 5" key="1">
    <citation type="journal article" date="2018" name="Nat. Biotechnol.">
        <title>A standardized bacterial taxonomy based on genome phylogeny substantially revises the tree of life.</title>
        <authorList>
            <person name="Parks D.H."/>
            <person name="Chuvochina M."/>
            <person name="Waite D.W."/>
            <person name="Rinke C."/>
            <person name="Skarshewski A."/>
            <person name="Chaumeil P.A."/>
            <person name="Hugenholtz P."/>
        </authorList>
    </citation>
    <scope>NUCLEOTIDE SEQUENCE [LARGE SCALE GENOMIC DNA]</scope>
    <source>
        <strain evidence="4">UBA9956</strain>
    </source>
</reference>
<protein>
    <recommendedName>
        <fullName evidence="3">Fe-S hydro-lyase tartrate dehydratase beta-type catalytic domain-containing protein</fullName>
    </recommendedName>
</protein>